<dbReference type="OrthoDB" id="10264738at2759"/>
<feature type="compositionally biased region" description="Basic and acidic residues" evidence="6">
    <location>
        <begin position="89"/>
        <end position="98"/>
    </location>
</feature>
<dbReference type="Proteomes" id="UP000789595">
    <property type="component" value="Unassembled WGS sequence"/>
</dbReference>
<reference evidence="8" key="1">
    <citation type="submission" date="2021-01" db="EMBL/GenBank/DDBJ databases">
        <authorList>
            <person name="Corre E."/>
            <person name="Pelletier E."/>
            <person name="Niang G."/>
            <person name="Scheremetjew M."/>
            <person name="Finn R."/>
            <person name="Kale V."/>
            <person name="Holt S."/>
            <person name="Cochrane G."/>
            <person name="Meng A."/>
            <person name="Brown T."/>
            <person name="Cohen L."/>
        </authorList>
    </citation>
    <scope>NUCLEOTIDE SEQUENCE</scope>
    <source>
        <strain evidence="8">CCMP1756</strain>
    </source>
</reference>
<dbReference type="SMART" id="SM00332">
    <property type="entry name" value="PP2Cc"/>
    <property type="match status" value="1"/>
</dbReference>
<dbReference type="GO" id="GO:0004722">
    <property type="term" value="F:protein serine/threonine phosphatase activity"/>
    <property type="evidence" value="ECO:0007669"/>
    <property type="project" value="InterPro"/>
</dbReference>
<keyword evidence="2" id="KW-0479">Metal-binding</keyword>
<dbReference type="PROSITE" id="PS01032">
    <property type="entry name" value="PPM_1"/>
    <property type="match status" value="1"/>
</dbReference>
<evidence type="ECO:0000313" key="8">
    <source>
        <dbReference type="EMBL" id="CAE0695135.1"/>
    </source>
</evidence>
<evidence type="ECO:0000256" key="5">
    <source>
        <dbReference type="RuleBase" id="RU003465"/>
    </source>
</evidence>
<dbReference type="SUPFAM" id="SSF81606">
    <property type="entry name" value="PP2C-like"/>
    <property type="match status" value="1"/>
</dbReference>
<keyword evidence="4 5" id="KW-0904">Protein phosphatase</keyword>
<evidence type="ECO:0000256" key="3">
    <source>
        <dbReference type="ARBA" id="ARBA00022801"/>
    </source>
</evidence>
<dbReference type="EMBL" id="HBIW01012314">
    <property type="protein sequence ID" value="CAE0695135.1"/>
    <property type="molecule type" value="Transcribed_RNA"/>
</dbReference>
<dbReference type="InterPro" id="IPR001932">
    <property type="entry name" value="PPM-type_phosphatase-like_dom"/>
</dbReference>
<accession>A0A7S3ZVF5</accession>
<dbReference type="GO" id="GO:0016020">
    <property type="term" value="C:membrane"/>
    <property type="evidence" value="ECO:0007669"/>
    <property type="project" value="UniProtKB-SubCell"/>
</dbReference>
<evidence type="ECO:0000313" key="10">
    <source>
        <dbReference type="Proteomes" id="UP000789595"/>
    </source>
</evidence>
<feature type="domain" description="PPM-type phosphatase" evidence="7">
    <location>
        <begin position="105"/>
        <end position="393"/>
    </location>
</feature>
<name>A0A7S3ZVF5_9STRA</name>
<comment type="similarity">
    <text evidence="5">Belongs to the PP2C family.</text>
</comment>
<dbReference type="InterPro" id="IPR000222">
    <property type="entry name" value="PP2C_BS"/>
</dbReference>
<dbReference type="PROSITE" id="PS51746">
    <property type="entry name" value="PPM_2"/>
    <property type="match status" value="1"/>
</dbReference>
<dbReference type="InterPro" id="IPR036457">
    <property type="entry name" value="PPM-type-like_dom_sf"/>
</dbReference>
<proteinExistence type="inferred from homology"/>
<dbReference type="CDD" id="cd00143">
    <property type="entry name" value="PP2Cc"/>
    <property type="match status" value="1"/>
</dbReference>
<reference evidence="9" key="2">
    <citation type="submission" date="2021-11" db="EMBL/GenBank/DDBJ databases">
        <authorList>
            <consortium name="Genoscope - CEA"/>
            <person name="William W."/>
        </authorList>
    </citation>
    <scope>NUCLEOTIDE SEQUENCE</scope>
</reference>
<dbReference type="EMBL" id="CAKKNE010000004">
    <property type="protein sequence ID" value="CAH0373364.1"/>
    <property type="molecule type" value="Genomic_DNA"/>
</dbReference>
<evidence type="ECO:0000256" key="2">
    <source>
        <dbReference type="ARBA" id="ARBA00022723"/>
    </source>
</evidence>
<dbReference type="AlphaFoldDB" id="A0A7S3ZVF5"/>
<keyword evidence="3 5" id="KW-0378">Hydrolase</keyword>
<feature type="compositionally biased region" description="Pro residues" evidence="6">
    <location>
        <begin position="43"/>
        <end position="52"/>
    </location>
</feature>
<dbReference type="Gene3D" id="4.10.1060.10">
    <property type="entry name" value="Zinc finger, RanBP2-type"/>
    <property type="match status" value="1"/>
</dbReference>
<evidence type="ECO:0000313" key="9">
    <source>
        <dbReference type="EMBL" id="CAH0373364.1"/>
    </source>
</evidence>
<evidence type="ECO:0000256" key="1">
    <source>
        <dbReference type="ARBA" id="ARBA00004170"/>
    </source>
</evidence>
<evidence type="ECO:0000259" key="7">
    <source>
        <dbReference type="PROSITE" id="PS51746"/>
    </source>
</evidence>
<feature type="region of interest" description="Disordered" evidence="6">
    <location>
        <begin position="30"/>
        <end position="71"/>
    </location>
</feature>
<sequence>MADEGEKWECPVCMFENLPTNRGTCEFCGEAMPPRNDAVEDTPAPPPAPVDPPVEDDPVPEPPPAPSTGDELAQLLEEFEAAAGSPKTSQDKPKEPKKTTVRVRGFDVCSEQGKRPSMEDVYVITPSIHDDPSRSYFGVFDGHAGSRAAQYCGQRMLDHITGTAAWQRRDVLAATKFGMARTEQAYLRAALSAQPRWFDGTTAVVVLVVDGILTIGWCGDSRAVLGRKAKGSKQWTAFELSHDHKPTNPREHKRILQLGGMVGRSLKEAQSGKAYQRAGGACPVFCFGANQDSPLRCYPGGLSLSRSIGDVTLKYHPKKVVVGDPEVVQQRISPDDRFILLACDGIWDVMTNERAVAIASKAIRNKEDAARAVVRQAYALGSTDNMTAVVVHLAAGAVAAAE</sequence>
<comment type="subcellular location">
    <subcellularLocation>
        <location evidence="1">Membrane</location>
        <topology evidence="1">Peripheral membrane protein</topology>
    </subcellularLocation>
</comment>
<evidence type="ECO:0000256" key="4">
    <source>
        <dbReference type="ARBA" id="ARBA00022912"/>
    </source>
</evidence>
<organism evidence="8">
    <name type="scientific">Pelagomonas calceolata</name>
    <dbReference type="NCBI Taxonomy" id="35677"/>
    <lineage>
        <taxon>Eukaryota</taxon>
        <taxon>Sar</taxon>
        <taxon>Stramenopiles</taxon>
        <taxon>Ochrophyta</taxon>
        <taxon>Pelagophyceae</taxon>
        <taxon>Pelagomonadales</taxon>
        <taxon>Pelagomonadaceae</taxon>
        <taxon>Pelagomonas</taxon>
    </lineage>
</organism>
<dbReference type="GO" id="GO:0046872">
    <property type="term" value="F:metal ion binding"/>
    <property type="evidence" value="ECO:0007669"/>
    <property type="project" value="UniProtKB-KW"/>
</dbReference>
<evidence type="ECO:0000256" key="6">
    <source>
        <dbReference type="SAM" id="MobiDB-lite"/>
    </source>
</evidence>
<gene>
    <name evidence="8" type="ORF">PCAL00307_LOCUS10571</name>
    <name evidence="9" type="ORF">PECAL_4P05540</name>
</gene>
<feature type="region of interest" description="Disordered" evidence="6">
    <location>
        <begin position="82"/>
        <end position="101"/>
    </location>
</feature>
<keyword evidence="10" id="KW-1185">Reference proteome</keyword>
<dbReference type="Pfam" id="PF00481">
    <property type="entry name" value="PP2C"/>
    <property type="match status" value="1"/>
</dbReference>
<dbReference type="Gene3D" id="3.60.40.10">
    <property type="entry name" value="PPM-type phosphatase domain"/>
    <property type="match status" value="1"/>
</dbReference>
<dbReference type="InterPro" id="IPR015655">
    <property type="entry name" value="PP2C"/>
</dbReference>
<dbReference type="PANTHER" id="PTHR47992">
    <property type="entry name" value="PROTEIN PHOSPHATASE"/>
    <property type="match status" value="1"/>
</dbReference>
<protein>
    <recommendedName>
        <fullName evidence="7">PPM-type phosphatase domain-containing protein</fullName>
    </recommendedName>
</protein>